<name>A0AAX6MYE1_9PEZI</name>
<evidence type="ECO:0000313" key="3">
    <source>
        <dbReference type="Proteomes" id="UP001369815"/>
    </source>
</evidence>
<comment type="caution">
    <text evidence="2">The sequence shown here is derived from an EMBL/GenBank/DDBJ whole genome shotgun (WGS) entry which is preliminary data.</text>
</comment>
<protein>
    <recommendedName>
        <fullName evidence="4">F-box domain-containing protein</fullName>
    </recommendedName>
</protein>
<feature type="compositionally biased region" description="Polar residues" evidence="1">
    <location>
        <begin position="1"/>
        <end position="12"/>
    </location>
</feature>
<dbReference type="EMBL" id="JBANMG010000001">
    <property type="protein sequence ID" value="KAK6957536.1"/>
    <property type="molecule type" value="Genomic_DNA"/>
</dbReference>
<gene>
    <name evidence="2" type="ORF">Daesc_000323</name>
</gene>
<evidence type="ECO:0000256" key="1">
    <source>
        <dbReference type="SAM" id="MobiDB-lite"/>
    </source>
</evidence>
<organism evidence="2 3">
    <name type="scientific">Daldinia eschscholtzii</name>
    <dbReference type="NCBI Taxonomy" id="292717"/>
    <lineage>
        <taxon>Eukaryota</taxon>
        <taxon>Fungi</taxon>
        <taxon>Dikarya</taxon>
        <taxon>Ascomycota</taxon>
        <taxon>Pezizomycotina</taxon>
        <taxon>Sordariomycetes</taxon>
        <taxon>Xylariomycetidae</taxon>
        <taxon>Xylariales</taxon>
        <taxon>Hypoxylaceae</taxon>
        <taxon>Daldinia</taxon>
    </lineage>
</organism>
<feature type="region of interest" description="Disordered" evidence="1">
    <location>
        <begin position="1"/>
        <end position="22"/>
    </location>
</feature>
<dbReference type="Proteomes" id="UP001369815">
    <property type="component" value="Unassembled WGS sequence"/>
</dbReference>
<keyword evidence="3" id="KW-1185">Reference proteome</keyword>
<dbReference type="AlphaFoldDB" id="A0AAX6MYE1"/>
<sequence>MERSSTPPSCAQSAIKRDGGRLDGLAGELQKEPLDDTSPVYPLPNEILLGIVECFELPAQDVIATLPPQEFLLLEYLMYQALKKGRYAILPRLSTLQIQQLDYSTVFPELGTEIATELLEIGNFHRLHVSRDVGYIAFPEGRKDSWIKRIKELKLVACEPPLTPGHAVDAKALYLICESAARLESFSLIVSKPCDFYRPLPPQGKNINCALLKVADTLKALEIRTCQNTWFLGQFGPTRVLSCLPQLKKLETLAVEIPLLTGISMSIPRNRISARLPPNLISLEVVEMWWKSDIVAPRGMDSLKRLLAGFVAELQTGLMPSLKRFQYVPSIVERCVDPEQLSMIKDLFVMSGVSFSYQTDRLPRRFFAIQGVKQSKRDTV</sequence>
<reference evidence="2 3" key="1">
    <citation type="journal article" date="2024" name="Front Chem Biol">
        <title>Unveiling the potential of Daldinia eschscholtzii MFLUCC 19-0629 through bioactivity and bioinformatics studies for enhanced sustainable agriculture production.</title>
        <authorList>
            <person name="Brooks S."/>
            <person name="Weaver J.A."/>
            <person name="Klomchit A."/>
            <person name="Alharthi S.A."/>
            <person name="Onlamun T."/>
            <person name="Nurani R."/>
            <person name="Vong T.K."/>
            <person name="Alberti F."/>
            <person name="Greco C."/>
        </authorList>
    </citation>
    <scope>NUCLEOTIDE SEQUENCE [LARGE SCALE GENOMIC DNA]</scope>
    <source>
        <strain evidence="2">MFLUCC 19-0629</strain>
    </source>
</reference>
<accession>A0AAX6MYE1</accession>
<proteinExistence type="predicted"/>
<evidence type="ECO:0008006" key="4">
    <source>
        <dbReference type="Google" id="ProtNLM"/>
    </source>
</evidence>
<evidence type="ECO:0000313" key="2">
    <source>
        <dbReference type="EMBL" id="KAK6957536.1"/>
    </source>
</evidence>